<evidence type="ECO:0000259" key="2">
    <source>
        <dbReference type="PROSITE" id="PS50883"/>
    </source>
</evidence>
<dbReference type="KEGG" id="vos:KNV97_12340"/>
<dbReference type="EMBL" id="CP076643">
    <property type="protein sequence ID" value="QXO18988.1"/>
    <property type="molecule type" value="Genomic_DNA"/>
</dbReference>
<keyword evidence="1" id="KW-1133">Transmembrane helix</keyword>
<dbReference type="GO" id="GO:0071111">
    <property type="term" value="F:cyclic-guanylate-specific phosphodiesterase activity"/>
    <property type="evidence" value="ECO:0007669"/>
    <property type="project" value="InterPro"/>
</dbReference>
<gene>
    <name evidence="3" type="ORF">KNV97_12340</name>
</gene>
<dbReference type="InterPro" id="IPR050706">
    <property type="entry name" value="Cyclic-di-GMP_PDE-like"/>
</dbReference>
<name>A0A975UBU6_9VIBR</name>
<dbReference type="RefSeq" id="WP_218563236.1">
    <property type="nucleotide sequence ID" value="NZ_CP076643.1"/>
</dbReference>
<evidence type="ECO:0000313" key="3">
    <source>
        <dbReference type="EMBL" id="QXO18988.1"/>
    </source>
</evidence>
<keyword evidence="4" id="KW-1185">Reference proteome</keyword>
<evidence type="ECO:0000313" key="4">
    <source>
        <dbReference type="Proteomes" id="UP000694232"/>
    </source>
</evidence>
<dbReference type="Proteomes" id="UP000694232">
    <property type="component" value="Chromosome 1"/>
</dbReference>
<dbReference type="SMART" id="SM00052">
    <property type="entry name" value="EAL"/>
    <property type="match status" value="1"/>
</dbReference>
<dbReference type="PROSITE" id="PS50883">
    <property type="entry name" value="EAL"/>
    <property type="match status" value="1"/>
</dbReference>
<sequence>MSTATLSSYRLSRIKKARFYTGLLFIVLTLSSFVAAYQWVTYQLAEQARAEIRNVIEQIDQLFIQLDKISRDISAYPDQDCASLQPVLLREMLKIPGGLSATKSQPQGYCHSIQGSLAALPLTMQGPSIELTNGMLEAESVLYRTDGMLYEVSERYFLSLLDINPAFIKPSLLINHRSVMSLDQKSALVRGGILKSNLYDYSLQFNYDSNMYHWRIIKQVTYYLLIPLMLYVFASFRIYRFLCQPAWLAGELASGIAHQQFKPYIQPIFDSGGRMVGGEILVRWHHPTRGIVGPYEFISIIERGGLSQKLTEALLEQTATHLAPVAKQLPDNFHIAFNISAEQLINDKIVQSCQRFRQLMNAPHINLVLELTEREQAFQVAEVMDTYQVLKNEHVRISIDDFGTGHSSLLYLQMFQADYLKIDKSFIDLIGENELSNHIVNNVLDLARRLNIPTVAEGVERNDQLDYLTVHGVDYFQGYLFSKPVSMETFIEHYCAEQASETKPLHDDI</sequence>
<protein>
    <submittedName>
        <fullName evidence="3">EAL domain-containing protein</fullName>
    </submittedName>
</protein>
<feature type="transmembrane region" description="Helical" evidence="1">
    <location>
        <begin position="20"/>
        <end position="40"/>
    </location>
</feature>
<accession>A0A975UBU6</accession>
<keyword evidence="1" id="KW-0812">Transmembrane</keyword>
<organism evidence="3 4">
    <name type="scientific">Vibrio ostreae</name>
    <dbReference type="NCBI Taxonomy" id="2841925"/>
    <lineage>
        <taxon>Bacteria</taxon>
        <taxon>Pseudomonadati</taxon>
        <taxon>Pseudomonadota</taxon>
        <taxon>Gammaproteobacteria</taxon>
        <taxon>Vibrionales</taxon>
        <taxon>Vibrionaceae</taxon>
        <taxon>Vibrio</taxon>
    </lineage>
</organism>
<dbReference type="AlphaFoldDB" id="A0A975UBU6"/>
<dbReference type="InterPro" id="IPR001633">
    <property type="entry name" value="EAL_dom"/>
</dbReference>
<proteinExistence type="predicted"/>
<dbReference type="PANTHER" id="PTHR33121">
    <property type="entry name" value="CYCLIC DI-GMP PHOSPHODIESTERASE PDEF"/>
    <property type="match status" value="1"/>
</dbReference>
<reference evidence="3" key="1">
    <citation type="submission" date="2021-06" db="EMBL/GenBank/DDBJ databases">
        <title>Vibrio nov. sp., novel gut bacterium isolated from Yellow Sea oyster.</title>
        <authorList>
            <person name="Muhammad N."/>
            <person name="Nguyen T.H."/>
            <person name="Lee Y.-J."/>
            <person name="Ko J."/>
            <person name="Kim S.-G."/>
        </authorList>
    </citation>
    <scope>NUCLEOTIDE SEQUENCE</scope>
    <source>
        <strain evidence="3">OG9-811</strain>
    </source>
</reference>
<dbReference type="PANTHER" id="PTHR33121:SF80">
    <property type="entry name" value="CYCLIC DI-GMP PHOSPHODIESTERASE PDEL"/>
    <property type="match status" value="1"/>
</dbReference>
<dbReference type="Pfam" id="PF00563">
    <property type="entry name" value="EAL"/>
    <property type="match status" value="1"/>
</dbReference>
<evidence type="ECO:0000256" key="1">
    <source>
        <dbReference type="SAM" id="Phobius"/>
    </source>
</evidence>
<keyword evidence="1" id="KW-0472">Membrane</keyword>
<dbReference type="CDD" id="cd01948">
    <property type="entry name" value="EAL"/>
    <property type="match status" value="1"/>
</dbReference>
<feature type="domain" description="EAL" evidence="2">
    <location>
        <begin position="245"/>
        <end position="498"/>
    </location>
</feature>